<dbReference type="PANTHER" id="PTHR47534">
    <property type="entry name" value="YALI0E05731P"/>
    <property type="match status" value="1"/>
</dbReference>
<gene>
    <name evidence="2" type="ORF">GGX14DRAFT_461446</name>
</gene>
<dbReference type="Gene3D" id="3.40.50.720">
    <property type="entry name" value="NAD(P)-binding Rossmann-like Domain"/>
    <property type="match status" value="1"/>
</dbReference>
<dbReference type="InterPro" id="IPR052228">
    <property type="entry name" value="Sec_Metab_Biosynth_Oxidored"/>
</dbReference>
<evidence type="ECO:0000256" key="1">
    <source>
        <dbReference type="ARBA" id="ARBA00023002"/>
    </source>
</evidence>
<dbReference type="InterPro" id="IPR036291">
    <property type="entry name" value="NAD(P)-bd_dom_sf"/>
</dbReference>
<proteinExistence type="predicted"/>
<accession>A0AAD6V644</accession>
<sequence>MPSLQIVKLSNASFAPAYAPVAVFVGGTSGVGQGMAEGFARYVGGRAHIIIVGRNEHAAADIIASFPRPATAEWTHEFVPCDVSVMANIRAACAEIRAKVRRVNFLVITAGYSSMVNVAITTEGLDMHLAMRYYQRFVFIEELLPLVRAAHELGQDAKVMSVLGAGRGTPSRPLDLANLGNTVKPRTGRFTVALRSMITSSGYTDAMLAHFAAQNPGIAFTHIHPGVVRTPGLHVDFDGLLTPLSWLLNWLVPLFAVSQDECAEHMLHALFTGARGLFIRDRYGNAVSAKEFDAQVELGDSEETSVLDGTPMPGYGASDCGVHAVVAHTEAVTAVRAVAARTDSTP</sequence>
<keyword evidence="1" id="KW-0560">Oxidoreductase</keyword>
<dbReference type="Pfam" id="PF00106">
    <property type="entry name" value="adh_short"/>
    <property type="match status" value="1"/>
</dbReference>
<evidence type="ECO:0008006" key="4">
    <source>
        <dbReference type="Google" id="ProtNLM"/>
    </source>
</evidence>
<dbReference type="InterPro" id="IPR002347">
    <property type="entry name" value="SDR_fam"/>
</dbReference>
<name>A0AAD6V644_9AGAR</name>
<dbReference type="EMBL" id="JARJCW010000050">
    <property type="protein sequence ID" value="KAJ7203545.1"/>
    <property type="molecule type" value="Genomic_DNA"/>
</dbReference>
<reference evidence="2" key="1">
    <citation type="submission" date="2023-03" db="EMBL/GenBank/DDBJ databases">
        <title>Massive genome expansion in bonnet fungi (Mycena s.s.) driven by repeated elements and novel gene families across ecological guilds.</title>
        <authorList>
            <consortium name="Lawrence Berkeley National Laboratory"/>
            <person name="Harder C.B."/>
            <person name="Miyauchi S."/>
            <person name="Viragh M."/>
            <person name="Kuo A."/>
            <person name="Thoen E."/>
            <person name="Andreopoulos B."/>
            <person name="Lu D."/>
            <person name="Skrede I."/>
            <person name="Drula E."/>
            <person name="Henrissat B."/>
            <person name="Morin E."/>
            <person name="Kohler A."/>
            <person name="Barry K."/>
            <person name="LaButti K."/>
            <person name="Morin E."/>
            <person name="Salamov A."/>
            <person name="Lipzen A."/>
            <person name="Mereny Z."/>
            <person name="Hegedus B."/>
            <person name="Baldrian P."/>
            <person name="Stursova M."/>
            <person name="Weitz H."/>
            <person name="Taylor A."/>
            <person name="Grigoriev I.V."/>
            <person name="Nagy L.G."/>
            <person name="Martin F."/>
            <person name="Kauserud H."/>
        </authorList>
    </citation>
    <scope>NUCLEOTIDE SEQUENCE</scope>
    <source>
        <strain evidence="2">9144</strain>
    </source>
</reference>
<dbReference type="SUPFAM" id="SSF51735">
    <property type="entry name" value="NAD(P)-binding Rossmann-fold domains"/>
    <property type="match status" value="1"/>
</dbReference>
<protein>
    <recommendedName>
        <fullName evidence="4">NAD(P)-binding protein</fullName>
    </recommendedName>
</protein>
<organism evidence="2 3">
    <name type="scientific">Mycena pura</name>
    <dbReference type="NCBI Taxonomy" id="153505"/>
    <lineage>
        <taxon>Eukaryota</taxon>
        <taxon>Fungi</taxon>
        <taxon>Dikarya</taxon>
        <taxon>Basidiomycota</taxon>
        <taxon>Agaricomycotina</taxon>
        <taxon>Agaricomycetes</taxon>
        <taxon>Agaricomycetidae</taxon>
        <taxon>Agaricales</taxon>
        <taxon>Marasmiineae</taxon>
        <taxon>Mycenaceae</taxon>
        <taxon>Mycena</taxon>
    </lineage>
</organism>
<dbReference type="PANTHER" id="PTHR47534:SF3">
    <property type="entry name" value="ALCOHOL DEHYDROGENASE-LIKE C-TERMINAL DOMAIN-CONTAINING PROTEIN"/>
    <property type="match status" value="1"/>
</dbReference>
<dbReference type="Proteomes" id="UP001219525">
    <property type="component" value="Unassembled WGS sequence"/>
</dbReference>
<comment type="caution">
    <text evidence="2">The sequence shown here is derived from an EMBL/GenBank/DDBJ whole genome shotgun (WGS) entry which is preliminary data.</text>
</comment>
<keyword evidence="3" id="KW-1185">Reference proteome</keyword>
<evidence type="ECO:0000313" key="2">
    <source>
        <dbReference type="EMBL" id="KAJ7203545.1"/>
    </source>
</evidence>
<evidence type="ECO:0000313" key="3">
    <source>
        <dbReference type="Proteomes" id="UP001219525"/>
    </source>
</evidence>
<dbReference type="AlphaFoldDB" id="A0AAD6V644"/>
<dbReference type="PRINTS" id="PR00081">
    <property type="entry name" value="GDHRDH"/>
</dbReference>
<dbReference type="GO" id="GO:0016491">
    <property type="term" value="F:oxidoreductase activity"/>
    <property type="evidence" value="ECO:0007669"/>
    <property type="project" value="UniProtKB-KW"/>
</dbReference>